<keyword evidence="1 4" id="KW-0808">Transferase</keyword>
<protein>
    <submittedName>
        <fullName evidence="4">GNAT family acetyltransferase</fullName>
    </submittedName>
</protein>
<proteinExistence type="predicted"/>
<dbReference type="NCBIfam" id="NF002959">
    <property type="entry name" value="PRK03624.1"/>
    <property type="match status" value="1"/>
</dbReference>
<organism evidence="4 5">
    <name type="scientific">Brevibacillus parabrevis</name>
    <dbReference type="NCBI Taxonomy" id="54914"/>
    <lineage>
        <taxon>Bacteria</taxon>
        <taxon>Bacillati</taxon>
        <taxon>Bacillota</taxon>
        <taxon>Bacilli</taxon>
        <taxon>Bacillales</taxon>
        <taxon>Paenibacillaceae</taxon>
        <taxon>Brevibacillus</taxon>
    </lineage>
</organism>
<evidence type="ECO:0000256" key="2">
    <source>
        <dbReference type="ARBA" id="ARBA00023315"/>
    </source>
</evidence>
<dbReference type="RefSeq" id="WP_122966262.1">
    <property type="nucleotide sequence ID" value="NZ_BJMH01000006.1"/>
</dbReference>
<dbReference type="CDD" id="cd04301">
    <property type="entry name" value="NAT_SF"/>
    <property type="match status" value="1"/>
</dbReference>
<dbReference type="Proteomes" id="UP000316882">
    <property type="component" value="Unassembled WGS sequence"/>
</dbReference>
<dbReference type="Pfam" id="PF00583">
    <property type="entry name" value="Acetyltransf_1"/>
    <property type="match status" value="1"/>
</dbReference>
<dbReference type="EMBL" id="BJMH01000006">
    <property type="protein sequence ID" value="GEB32081.1"/>
    <property type="molecule type" value="Genomic_DNA"/>
</dbReference>
<dbReference type="AlphaFoldDB" id="A0A4Y3PNU6"/>
<accession>A0A4Y3PNU6</accession>
<dbReference type="InterPro" id="IPR000182">
    <property type="entry name" value="GNAT_dom"/>
</dbReference>
<evidence type="ECO:0000313" key="5">
    <source>
        <dbReference type="Proteomes" id="UP000316882"/>
    </source>
</evidence>
<reference evidence="4 5" key="1">
    <citation type="submission" date="2019-06" db="EMBL/GenBank/DDBJ databases">
        <title>Whole genome shotgun sequence of Brevibacillus parabrevis NBRC 12334.</title>
        <authorList>
            <person name="Hosoyama A."/>
            <person name="Uohara A."/>
            <person name="Ohji S."/>
            <person name="Ichikawa N."/>
        </authorList>
    </citation>
    <scope>NUCLEOTIDE SEQUENCE [LARGE SCALE GENOMIC DNA]</scope>
    <source>
        <strain evidence="4 5">NBRC 12334</strain>
    </source>
</reference>
<comment type="caution">
    <text evidence="4">The sequence shown here is derived from an EMBL/GenBank/DDBJ whole genome shotgun (WGS) entry which is preliminary data.</text>
</comment>
<keyword evidence="2" id="KW-0012">Acyltransferase</keyword>
<evidence type="ECO:0000313" key="4">
    <source>
        <dbReference type="EMBL" id="GEB32081.1"/>
    </source>
</evidence>
<evidence type="ECO:0000256" key="1">
    <source>
        <dbReference type="ARBA" id="ARBA00022679"/>
    </source>
</evidence>
<evidence type="ECO:0000259" key="3">
    <source>
        <dbReference type="PROSITE" id="PS51186"/>
    </source>
</evidence>
<dbReference type="InterPro" id="IPR016181">
    <property type="entry name" value="Acyl_CoA_acyltransferase"/>
</dbReference>
<dbReference type="SUPFAM" id="SSF55729">
    <property type="entry name" value="Acyl-CoA N-acyltransferases (Nat)"/>
    <property type="match status" value="1"/>
</dbReference>
<name>A0A4Y3PNU6_BREPA</name>
<dbReference type="PANTHER" id="PTHR43420">
    <property type="entry name" value="ACETYLTRANSFERASE"/>
    <property type="match status" value="1"/>
</dbReference>
<dbReference type="PROSITE" id="PS51186">
    <property type="entry name" value="GNAT"/>
    <property type="match status" value="1"/>
</dbReference>
<feature type="domain" description="N-acetyltransferase" evidence="3">
    <location>
        <begin position="1"/>
        <end position="146"/>
    </location>
</feature>
<dbReference type="Gene3D" id="3.40.630.30">
    <property type="match status" value="1"/>
</dbReference>
<gene>
    <name evidence="4" type="primary">ypeA</name>
    <name evidence="4" type="ORF">BPA01_16610</name>
</gene>
<dbReference type="InterPro" id="IPR050680">
    <property type="entry name" value="YpeA/RimI_acetyltransf"/>
</dbReference>
<dbReference type="GO" id="GO:0016747">
    <property type="term" value="F:acyltransferase activity, transferring groups other than amino-acyl groups"/>
    <property type="evidence" value="ECO:0007669"/>
    <property type="project" value="InterPro"/>
</dbReference>
<sequence>MKLQSFSLEQYEEVVELWQRAGLALSRSDSLEGLRHKLERDPELFLVAINEAGQLAGAVMGSYDGRRGWVNHLAVDPAYQGQALGSRLMQELERRLANVGCEKINLLIEPENSGVQAFYRQLGFTADELIFMEKWIDAPKSDEKGV</sequence>
<keyword evidence="5" id="KW-1185">Reference proteome</keyword>